<gene>
    <name evidence="1" type="ORF">BAE27_15680</name>
</gene>
<organism evidence="1 2">
    <name type="scientific">Acidithiobacillus caldus</name>
    <dbReference type="NCBI Taxonomy" id="33059"/>
    <lineage>
        <taxon>Bacteria</taxon>
        <taxon>Pseudomonadati</taxon>
        <taxon>Pseudomonadota</taxon>
        <taxon>Acidithiobacillia</taxon>
        <taxon>Acidithiobacillales</taxon>
        <taxon>Acidithiobacillaceae</taxon>
        <taxon>Acidithiobacillus</taxon>
    </lineage>
</organism>
<evidence type="ECO:0000313" key="1">
    <source>
        <dbReference type="EMBL" id="OFC28257.1"/>
    </source>
</evidence>
<dbReference type="SUPFAM" id="SSF52540">
    <property type="entry name" value="P-loop containing nucleoside triphosphate hydrolases"/>
    <property type="match status" value="1"/>
</dbReference>
<dbReference type="PIRSF" id="PIRSF029407">
    <property type="entry name" value="UCP029407"/>
    <property type="match status" value="1"/>
</dbReference>
<dbReference type="AlphaFoldDB" id="A0A1E7YIH0"/>
<evidence type="ECO:0008006" key="3">
    <source>
        <dbReference type="Google" id="ProtNLM"/>
    </source>
</evidence>
<sequence length="283" mass="32238">MHRSGTSAITRGLLCLGVGLGDKLMAPAPEVNAKGFWEDMDIFRLDDEMLHALGTGWNEATPLTSAQFEFLRNNGFLERGRELLQQKSLQAPVFGFKDPRLCRLLAFWQEALAEHQEEVAYILALRNPMSIADSLQSRDGMDRTQSYLMWLTHTINAVALTENCQRVLVDFDLVLQNPYKQLERVATALSLTIDGDAASKYAQEFLENDLRHSQYRLSDLAADSDCPAMVVTVYRTLRKVATDGYDWDTPTFAKQLRRWQKQMEELRPLMACIDRLHSQVHPS</sequence>
<dbReference type="EMBL" id="LZYE01000389">
    <property type="protein sequence ID" value="OFC28257.1"/>
    <property type="molecule type" value="Genomic_DNA"/>
</dbReference>
<proteinExistence type="predicted"/>
<comment type="caution">
    <text evidence="1">The sequence shown here is derived from an EMBL/GenBank/DDBJ whole genome shotgun (WGS) entry which is preliminary data.</text>
</comment>
<dbReference type="InterPro" id="IPR014556">
    <property type="entry name" value="UCP029407"/>
</dbReference>
<dbReference type="Proteomes" id="UP000175616">
    <property type="component" value="Unassembled WGS sequence"/>
</dbReference>
<dbReference type="Gene3D" id="3.40.50.300">
    <property type="entry name" value="P-loop containing nucleotide triphosphate hydrolases"/>
    <property type="match status" value="1"/>
</dbReference>
<evidence type="ECO:0000313" key="2">
    <source>
        <dbReference type="Proteomes" id="UP000175616"/>
    </source>
</evidence>
<accession>A0A1E7YIH0</accession>
<name>A0A1E7YIH0_9PROT</name>
<reference evidence="1 2" key="1">
    <citation type="submission" date="2016-06" db="EMBL/GenBank/DDBJ databases">
        <title>Gene turnover analysis identifies the evolutionary adaptation of the extremophile Acidithiobacillus caldus.</title>
        <authorList>
            <person name="Zhang X."/>
        </authorList>
    </citation>
    <scope>NUCLEOTIDE SEQUENCE [LARGE SCALE GENOMIC DNA]</scope>
    <source>
        <strain evidence="1 2">DX</strain>
    </source>
</reference>
<protein>
    <recommendedName>
        <fullName evidence="3">Sulfotransferase family protein</fullName>
    </recommendedName>
</protein>
<dbReference type="InterPro" id="IPR027417">
    <property type="entry name" value="P-loop_NTPase"/>
</dbReference>